<evidence type="ECO:0000313" key="1">
    <source>
        <dbReference type="EMBL" id="SJL16949.1"/>
    </source>
</evidence>
<gene>
    <name evidence="1" type="ORF">ARMOST_20485</name>
</gene>
<reference evidence="2" key="1">
    <citation type="journal article" date="2017" name="Nat. Ecol. Evol.">
        <title>Genome expansion and lineage-specific genetic innovations in the forest pathogenic fungi Armillaria.</title>
        <authorList>
            <person name="Sipos G."/>
            <person name="Prasanna A.N."/>
            <person name="Walter M.C."/>
            <person name="O'Connor E."/>
            <person name="Balint B."/>
            <person name="Krizsan K."/>
            <person name="Kiss B."/>
            <person name="Hess J."/>
            <person name="Varga T."/>
            <person name="Slot J."/>
            <person name="Riley R."/>
            <person name="Boka B."/>
            <person name="Rigling D."/>
            <person name="Barry K."/>
            <person name="Lee J."/>
            <person name="Mihaltcheva S."/>
            <person name="LaButti K."/>
            <person name="Lipzen A."/>
            <person name="Waldron R."/>
            <person name="Moloney N.M."/>
            <person name="Sperisen C."/>
            <person name="Kredics L."/>
            <person name="Vagvoelgyi C."/>
            <person name="Patrignani A."/>
            <person name="Fitzpatrick D."/>
            <person name="Nagy I."/>
            <person name="Doyle S."/>
            <person name="Anderson J.B."/>
            <person name="Grigoriev I.V."/>
            <person name="Gueldener U."/>
            <person name="Muensterkoetter M."/>
            <person name="Nagy L.G."/>
        </authorList>
    </citation>
    <scope>NUCLEOTIDE SEQUENCE [LARGE SCALE GENOMIC DNA]</scope>
    <source>
        <strain evidence="2">C18/9</strain>
    </source>
</reference>
<organism evidence="1 2">
    <name type="scientific">Armillaria ostoyae</name>
    <name type="common">Armillaria root rot fungus</name>
    <dbReference type="NCBI Taxonomy" id="47428"/>
    <lineage>
        <taxon>Eukaryota</taxon>
        <taxon>Fungi</taxon>
        <taxon>Dikarya</taxon>
        <taxon>Basidiomycota</taxon>
        <taxon>Agaricomycotina</taxon>
        <taxon>Agaricomycetes</taxon>
        <taxon>Agaricomycetidae</taxon>
        <taxon>Agaricales</taxon>
        <taxon>Marasmiineae</taxon>
        <taxon>Physalacriaceae</taxon>
        <taxon>Armillaria</taxon>
    </lineage>
</organism>
<keyword evidence="2" id="KW-1185">Reference proteome</keyword>
<dbReference type="AlphaFoldDB" id="A0A284S7G4"/>
<name>A0A284S7G4_ARMOS</name>
<dbReference type="Proteomes" id="UP000219338">
    <property type="component" value="Unassembled WGS sequence"/>
</dbReference>
<sequence>MIEVPGVPTVTVGLYDLPLASLHPPTTRPRRMEMFKALECCRVTEGKTWRGGMISVAKSDSSAPVPFSANQGINLGVDGENLVCGKVGAKTNIALYYRFLNEGVLHGIMISDLGAVSWSRIARFITVAASVENSAQPDIRQTCIDIEYAGGEHILSSTAPSQMAACPECWICPQRDEYRLRAWYDVVGAIVQPSRLSLLAEEWTTSTRE</sequence>
<dbReference type="OrthoDB" id="10587544at2759"/>
<proteinExistence type="predicted"/>
<protein>
    <submittedName>
        <fullName evidence="1">Uncharacterized protein</fullName>
    </submittedName>
</protein>
<evidence type="ECO:0000313" key="2">
    <source>
        <dbReference type="Proteomes" id="UP000219338"/>
    </source>
</evidence>
<dbReference type="EMBL" id="FUEG01000039">
    <property type="protein sequence ID" value="SJL16949.1"/>
    <property type="molecule type" value="Genomic_DNA"/>
</dbReference>
<accession>A0A284S7G4</accession>